<evidence type="ECO:0000256" key="1">
    <source>
        <dbReference type="ARBA" id="ARBA00022884"/>
    </source>
</evidence>
<dbReference type="Gene3D" id="1.10.10.10">
    <property type="entry name" value="Winged helix-like DNA-binding domain superfamily/Winged helix DNA-binding domain"/>
    <property type="match status" value="1"/>
</dbReference>
<organism evidence="5 6">
    <name type="scientific">Hibiscus sabdariffa</name>
    <name type="common">roselle</name>
    <dbReference type="NCBI Taxonomy" id="183260"/>
    <lineage>
        <taxon>Eukaryota</taxon>
        <taxon>Viridiplantae</taxon>
        <taxon>Streptophyta</taxon>
        <taxon>Embryophyta</taxon>
        <taxon>Tracheophyta</taxon>
        <taxon>Spermatophyta</taxon>
        <taxon>Magnoliopsida</taxon>
        <taxon>eudicotyledons</taxon>
        <taxon>Gunneridae</taxon>
        <taxon>Pentapetalae</taxon>
        <taxon>rosids</taxon>
        <taxon>malvids</taxon>
        <taxon>Malvales</taxon>
        <taxon>Malvaceae</taxon>
        <taxon>Malvoideae</taxon>
        <taxon>Hibiscus</taxon>
    </lineage>
</organism>
<feature type="compositionally biased region" description="Polar residues" evidence="3">
    <location>
        <begin position="230"/>
        <end position="240"/>
    </location>
</feature>
<evidence type="ECO:0000259" key="4">
    <source>
        <dbReference type="PROSITE" id="PS50961"/>
    </source>
</evidence>
<reference evidence="5 6" key="1">
    <citation type="journal article" date="2024" name="G3 (Bethesda)">
        <title>Genome assembly of Hibiscus sabdariffa L. provides insights into metabolisms of medicinal natural products.</title>
        <authorList>
            <person name="Kim T."/>
        </authorList>
    </citation>
    <scope>NUCLEOTIDE SEQUENCE [LARGE SCALE GENOMIC DNA]</scope>
    <source>
        <strain evidence="5">TK-2024</strain>
        <tissue evidence="5">Old leaves</tissue>
    </source>
</reference>
<dbReference type="PROSITE" id="PS50961">
    <property type="entry name" value="HTH_LA"/>
    <property type="match status" value="1"/>
</dbReference>
<dbReference type="EMBL" id="JBBPBN010000022">
    <property type="protein sequence ID" value="KAK9012299.1"/>
    <property type="molecule type" value="Genomic_DNA"/>
</dbReference>
<sequence length="512" mass="55415">MAANINTANCNSSVAVTAFNHSPSSSNRSHRPMRSDSPPWVGIVAQEPDPIASIPLTHSSSSSPPPSTAVVEPHFATVEEEESDENAGTGLSGNVGKRPAWNKPSNGSTEFGAVMGAHMWPALSGSARNHSNSSSDSPQGSFNGSSASSSAVPVSQGSGSASSSSTTQTPDVNSANVNLTQNRIDHGHQRPMRRNRDNSGSNGGLSQPPPQGFVVGTPINNASSRDHTQRSGFVSQSQTDGNDHPHPRNSFRHLNGGGSHPRGDGSHHQNFGGRRNQDHGNREWNGRNFNSRDGHLQPRDAPGLMRHQPPSQPHDTVPFIAPTPMGPFVTPMGYRELTSIYVVPTAPPESFRGMPFVAPMSPVFFPGPEPHDCQLHARIMDQINYYFSNENLIKDTYLRQNMDEQGWVPIKLIAGFKKVSLLTDNIQLIKDALQSSAVVEVQGDKVRKRIDWMRWIMPYSIQFHNMTGQDALAARVGNISMDQRTAKQSEGTTVGAQGDFNGLMSAMHNCDM</sequence>
<feature type="domain" description="HTH La-type RNA-binding" evidence="4">
    <location>
        <begin position="369"/>
        <end position="458"/>
    </location>
</feature>
<dbReference type="Pfam" id="PF05383">
    <property type="entry name" value="La"/>
    <property type="match status" value="1"/>
</dbReference>
<evidence type="ECO:0000313" key="6">
    <source>
        <dbReference type="Proteomes" id="UP001396334"/>
    </source>
</evidence>
<accession>A0ABR2RH88</accession>
<evidence type="ECO:0000256" key="2">
    <source>
        <dbReference type="PROSITE-ProRule" id="PRU00332"/>
    </source>
</evidence>
<dbReference type="Proteomes" id="UP001396334">
    <property type="component" value="Unassembled WGS sequence"/>
</dbReference>
<evidence type="ECO:0000313" key="5">
    <source>
        <dbReference type="EMBL" id="KAK9012299.1"/>
    </source>
</evidence>
<feature type="region of interest" description="Disordered" evidence="3">
    <location>
        <begin position="18"/>
        <end position="109"/>
    </location>
</feature>
<evidence type="ECO:0000256" key="3">
    <source>
        <dbReference type="SAM" id="MobiDB-lite"/>
    </source>
</evidence>
<feature type="region of interest" description="Disordered" evidence="3">
    <location>
        <begin position="124"/>
        <end position="313"/>
    </location>
</feature>
<dbReference type="InterPro" id="IPR036390">
    <property type="entry name" value="WH_DNA-bd_sf"/>
</dbReference>
<comment type="caution">
    <text evidence="5">The sequence shown here is derived from an EMBL/GenBank/DDBJ whole genome shotgun (WGS) entry which is preliminary data.</text>
</comment>
<keyword evidence="6" id="KW-1185">Reference proteome</keyword>
<proteinExistence type="predicted"/>
<feature type="compositionally biased region" description="Basic and acidic residues" evidence="3">
    <location>
        <begin position="275"/>
        <end position="298"/>
    </location>
</feature>
<feature type="compositionally biased region" description="Low complexity" evidence="3">
    <location>
        <begin position="124"/>
        <end position="170"/>
    </location>
</feature>
<gene>
    <name evidence="5" type="ORF">V6N11_040361</name>
</gene>
<name>A0ABR2RH88_9ROSI</name>
<dbReference type="PANTHER" id="PTHR22792">
    <property type="entry name" value="LUPUS LA PROTEIN-RELATED"/>
    <property type="match status" value="1"/>
</dbReference>
<dbReference type="CDD" id="cd07323">
    <property type="entry name" value="LAM"/>
    <property type="match status" value="1"/>
</dbReference>
<dbReference type="SMART" id="SM00715">
    <property type="entry name" value="LA"/>
    <property type="match status" value="1"/>
</dbReference>
<protein>
    <recommendedName>
        <fullName evidence="4">HTH La-type RNA-binding domain-containing protein</fullName>
    </recommendedName>
</protein>
<dbReference type="InterPro" id="IPR045180">
    <property type="entry name" value="La_dom_prot"/>
</dbReference>
<keyword evidence="1 2" id="KW-0694">RNA-binding</keyword>
<dbReference type="InterPro" id="IPR036388">
    <property type="entry name" value="WH-like_DNA-bd_sf"/>
</dbReference>
<dbReference type="PANTHER" id="PTHR22792:SF132">
    <property type="entry name" value="LA-RELATED PROTEIN 1"/>
    <property type="match status" value="1"/>
</dbReference>
<feature type="compositionally biased region" description="Polar residues" evidence="3">
    <location>
        <begin position="171"/>
        <end position="182"/>
    </location>
</feature>
<dbReference type="InterPro" id="IPR006630">
    <property type="entry name" value="La_HTH"/>
</dbReference>
<dbReference type="SUPFAM" id="SSF46785">
    <property type="entry name" value="Winged helix' DNA-binding domain"/>
    <property type="match status" value="1"/>
</dbReference>